<accession>A0A1B6C424</accession>
<keyword evidence="1" id="KW-0812">Transmembrane</keyword>
<evidence type="ECO:0000256" key="1">
    <source>
        <dbReference type="SAM" id="Phobius"/>
    </source>
</evidence>
<feature type="transmembrane region" description="Helical" evidence="1">
    <location>
        <begin position="85"/>
        <end position="103"/>
    </location>
</feature>
<proteinExistence type="predicted"/>
<organism evidence="2">
    <name type="scientific">Clastoptera arizonana</name>
    <name type="common">Arizona spittle bug</name>
    <dbReference type="NCBI Taxonomy" id="38151"/>
    <lineage>
        <taxon>Eukaryota</taxon>
        <taxon>Metazoa</taxon>
        <taxon>Ecdysozoa</taxon>
        <taxon>Arthropoda</taxon>
        <taxon>Hexapoda</taxon>
        <taxon>Insecta</taxon>
        <taxon>Pterygota</taxon>
        <taxon>Neoptera</taxon>
        <taxon>Paraneoptera</taxon>
        <taxon>Hemiptera</taxon>
        <taxon>Auchenorrhyncha</taxon>
        <taxon>Cercopoidea</taxon>
        <taxon>Clastopteridae</taxon>
        <taxon>Clastoptera</taxon>
    </lineage>
</organism>
<protein>
    <submittedName>
        <fullName evidence="2">Uncharacterized protein</fullName>
    </submittedName>
</protein>
<dbReference type="AlphaFoldDB" id="A0A1B6C424"/>
<sequence>MSTKLGMNKLPRAPHPLPKPINTPAKFGLKSTAFALADGNVAPLKNIMKMNRTIAVSLLHPEYEAPIKNGIGNILPKIILTFEKIQILLSKFLLLSYLTYLYFVQFDIHPILWTIKCMKIKCEYEPH</sequence>
<dbReference type="EMBL" id="GEDC01029040">
    <property type="protein sequence ID" value="JAS08258.1"/>
    <property type="molecule type" value="Transcribed_RNA"/>
</dbReference>
<evidence type="ECO:0000313" key="2">
    <source>
        <dbReference type="EMBL" id="JAS08258.1"/>
    </source>
</evidence>
<keyword evidence="1" id="KW-1133">Transmembrane helix</keyword>
<keyword evidence="1" id="KW-0472">Membrane</keyword>
<gene>
    <name evidence="2" type="ORF">g.16389</name>
</gene>
<name>A0A1B6C424_9HEMI</name>
<reference evidence="2" key="1">
    <citation type="submission" date="2015-12" db="EMBL/GenBank/DDBJ databases">
        <title>De novo transcriptome assembly of four potential Pierce s Disease insect vectors from Arizona vineyards.</title>
        <authorList>
            <person name="Tassone E.E."/>
        </authorList>
    </citation>
    <scope>NUCLEOTIDE SEQUENCE</scope>
</reference>